<keyword evidence="3" id="KW-1185">Reference proteome</keyword>
<sequence>MEGGRDEPGRKQKVLMGTCGWSDDTLLKCGRFYPASVRSAEDRLRHYSTHFPCVEVDTSTYAIPSKVSVRRWLQAVPPGFVFHFKAFGLFCSKSCPITAIPGDIRCKLSFAGGADYVKLLNLSTDIQDEVWTAFNSTLEPVFAAGSLGVILFQFHLTFKPSAENRAHVLWCRRHLDPRFEMAVEFRNRDWFVGEHFLGTCDWLKANNMALVAADELVHETFQRDREQTGLPEGQIREFLPVAWAVTKPSFHYIRVHRREGCKRLLSDSELQTWVARLQLKLPETLQGPIYFMWGTDWEDQPIINARNLKQLLPTSMIFNWKAVQLETPAKGSLLSMFRSGQTSVQSTPDSVPKKLSDIPADDITLRALSEMSNTVNLESPSGKVGDTQKRTHDLTVDIFEPTKKPTASPPPFKKTKPSPNKRKSNAGVVTATSTITSFFKPAPSGT</sequence>
<proteinExistence type="predicted"/>
<dbReference type="Pfam" id="PF01904">
    <property type="entry name" value="DUF72"/>
    <property type="match status" value="1"/>
</dbReference>
<evidence type="ECO:0000313" key="3">
    <source>
        <dbReference type="Proteomes" id="UP000822688"/>
    </source>
</evidence>
<accession>A0A8T0I8D9</accession>
<evidence type="ECO:0000256" key="1">
    <source>
        <dbReference type="SAM" id="MobiDB-lite"/>
    </source>
</evidence>
<organism evidence="2 3">
    <name type="scientific">Ceratodon purpureus</name>
    <name type="common">Fire moss</name>
    <name type="synonym">Dicranum purpureum</name>
    <dbReference type="NCBI Taxonomy" id="3225"/>
    <lineage>
        <taxon>Eukaryota</taxon>
        <taxon>Viridiplantae</taxon>
        <taxon>Streptophyta</taxon>
        <taxon>Embryophyta</taxon>
        <taxon>Bryophyta</taxon>
        <taxon>Bryophytina</taxon>
        <taxon>Bryopsida</taxon>
        <taxon>Dicranidae</taxon>
        <taxon>Pseudoditrichales</taxon>
        <taxon>Ditrichaceae</taxon>
        <taxon>Ceratodon</taxon>
    </lineage>
</organism>
<dbReference type="Gene3D" id="3.20.20.410">
    <property type="entry name" value="Protein of unknown function UPF0759"/>
    <property type="match status" value="1"/>
</dbReference>
<dbReference type="AlphaFoldDB" id="A0A8T0I8D9"/>
<feature type="compositionally biased region" description="Basic residues" evidence="1">
    <location>
        <begin position="413"/>
        <end position="424"/>
    </location>
</feature>
<dbReference type="PANTHER" id="PTHR30348">
    <property type="entry name" value="UNCHARACTERIZED PROTEIN YECE"/>
    <property type="match status" value="1"/>
</dbReference>
<name>A0A8T0I8D9_CERPU</name>
<dbReference type="PANTHER" id="PTHR30348:SF4">
    <property type="entry name" value="DUF72 DOMAIN-CONTAINING PROTEIN"/>
    <property type="match status" value="1"/>
</dbReference>
<gene>
    <name evidence="2" type="ORF">KC19_4G047000</name>
</gene>
<dbReference type="Proteomes" id="UP000822688">
    <property type="component" value="Chromosome 4"/>
</dbReference>
<dbReference type="InterPro" id="IPR036520">
    <property type="entry name" value="UPF0759_sf"/>
</dbReference>
<reference evidence="2" key="1">
    <citation type="submission" date="2020-06" db="EMBL/GenBank/DDBJ databases">
        <title>WGS assembly of Ceratodon purpureus strain R40.</title>
        <authorList>
            <person name="Carey S.B."/>
            <person name="Jenkins J."/>
            <person name="Shu S."/>
            <person name="Lovell J.T."/>
            <person name="Sreedasyam A."/>
            <person name="Maumus F."/>
            <person name="Tiley G.P."/>
            <person name="Fernandez-Pozo N."/>
            <person name="Barry K."/>
            <person name="Chen C."/>
            <person name="Wang M."/>
            <person name="Lipzen A."/>
            <person name="Daum C."/>
            <person name="Saski C.A."/>
            <person name="Payton A.C."/>
            <person name="Mcbreen J.C."/>
            <person name="Conrad R.E."/>
            <person name="Kollar L.M."/>
            <person name="Olsson S."/>
            <person name="Huttunen S."/>
            <person name="Landis J.B."/>
            <person name="Wickett N.J."/>
            <person name="Johnson M.G."/>
            <person name="Rensing S.A."/>
            <person name="Grimwood J."/>
            <person name="Schmutz J."/>
            <person name="Mcdaniel S.F."/>
        </authorList>
    </citation>
    <scope>NUCLEOTIDE SEQUENCE</scope>
    <source>
        <strain evidence="2">R40</strain>
    </source>
</reference>
<dbReference type="EMBL" id="CM026424">
    <property type="protein sequence ID" value="KAG0578748.1"/>
    <property type="molecule type" value="Genomic_DNA"/>
</dbReference>
<evidence type="ECO:0000313" key="2">
    <source>
        <dbReference type="EMBL" id="KAG0578748.1"/>
    </source>
</evidence>
<comment type="caution">
    <text evidence="2">The sequence shown here is derived from an EMBL/GenBank/DDBJ whole genome shotgun (WGS) entry which is preliminary data.</text>
</comment>
<dbReference type="InterPro" id="IPR002763">
    <property type="entry name" value="DUF72"/>
</dbReference>
<evidence type="ECO:0008006" key="4">
    <source>
        <dbReference type="Google" id="ProtNLM"/>
    </source>
</evidence>
<dbReference type="SUPFAM" id="SSF117396">
    <property type="entry name" value="TM1631-like"/>
    <property type="match status" value="1"/>
</dbReference>
<feature type="region of interest" description="Disordered" evidence="1">
    <location>
        <begin position="399"/>
        <end position="431"/>
    </location>
</feature>
<protein>
    <recommendedName>
        <fullName evidence="4">DUF72 domain-containing protein</fullName>
    </recommendedName>
</protein>